<dbReference type="InterPro" id="IPR002550">
    <property type="entry name" value="CNNM"/>
</dbReference>
<dbReference type="AlphaFoldDB" id="K0RBJ2"/>
<dbReference type="PROSITE" id="PS51846">
    <property type="entry name" value="CNNM"/>
    <property type="match status" value="1"/>
</dbReference>
<dbReference type="PANTHER" id="PTHR12064">
    <property type="entry name" value="METAL TRANSPORTER CNNM"/>
    <property type="match status" value="1"/>
</dbReference>
<keyword evidence="5 7" id="KW-0472">Membrane</keyword>
<dbReference type="Pfam" id="PF00571">
    <property type="entry name" value="CBS"/>
    <property type="match status" value="1"/>
</dbReference>
<sequence>MGVRGGVVFCTNDTPIEWPSKKFDPLSPLAAIVIVQSIDCWEISSICAFAALNWMARLEEQLTTRKQPHYRNGATGGTADADDEESEGEPPSGYIPTSSAPIHTGHIATSLAGPRRRRPRLNRAFAVAAVAILANLFQSCGRCDARGLPGVREMLPSDGRFPPTGVRGALRSDAFTSQRDIYVGGDAVTGAAGDHDNCTYECCVSNDHVRHLQSGSSNALDPCQADKAESSTLAMPMAVQYILIVILLLLSALFSGLTLGLMSLDPSGLEIVMSNKDDPALARAAAAINPVRLNGNLLLCTLLLGNVGVNSLLSILLADLTSGMTGFLVSTFAIVIFGEIIPQALCSRYSLQIGEKTVPLVKIFMVLLYPLCKPMSMVLNKALGHEIGTTYSASEMAKLIEMHVQRGQFEADTGTAMTGALRYRNVAVSEVFTPLVNTFMLGADERLGFDTVAKIFRTGYSRIPVYEVSKSNIIGLLFVKDLIFLDPEDEIPVKNFVQIFGRGLHVVWPDDKLGDVMKLLKKGRSHMALVRDVNDGEGKMDPFYEIKGIITLEDIVEVILGDEIVDETDLLVEVNDPESKVERSDLGVYIDGSLETNSNGIMIGGTDNTGAIRAPDWESRLRLLDERLVDDHLSAEEVRAVAAHLKTNYANAMELISDKQLRDLLAALPVTNLCPAGSCATDDTGDEDCGVPTNHDELLYERGVAADFCTVVLSGKIVVLSGADKFRSDVSNWGVLASRSLTDSSYVPDFSAWVVAAPNSGGCRCVQLGRAAYNAAIDNTAIEKSDLKPHFFASVSANPPVGRQNVHTLMTISKPTSKDEAAEVSTESRRQQALKEDTQVDHIVPVSYVQTTVQEETHSRRSKLLRAFMRASKKNNKSLVSSRTENQD</sequence>
<evidence type="ECO:0000256" key="3">
    <source>
        <dbReference type="ARBA" id="ARBA00022737"/>
    </source>
</evidence>
<dbReference type="FunFam" id="3.10.580.10:FF:000006">
    <property type="entry name" value="DUF21 and CBS domain protein"/>
    <property type="match status" value="1"/>
</dbReference>
<evidence type="ECO:0000259" key="10">
    <source>
        <dbReference type="PROSITE" id="PS51371"/>
    </source>
</evidence>
<name>K0RBJ2_THAOC</name>
<evidence type="ECO:0000313" key="12">
    <source>
        <dbReference type="EMBL" id="EJK46461.1"/>
    </source>
</evidence>
<dbReference type="InterPro" id="IPR045095">
    <property type="entry name" value="ACDP"/>
</dbReference>
<feature type="transmembrane region" description="Helical" evidence="9">
    <location>
        <begin position="241"/>
        <end position="264"/>
    </location>
</feature>
<keyword evidence="6" id="KW-0129">CBS domain</keyword>
<keyword evidence="4 7" id="KW-1133">Transmembrane helix</keyword>
<comment type="subcellular location">
    <subcellularLocation>
        <location evidence="1">Membrane</location>
        <topology evidence="1">Multi-pass membrane protein</topology>
    </subcellularLocation>
</comment>
<evidence type="ECO:0000259" key="11">
    <source>
        <dbReference type="PROSITE" id="PS51846"/>
    </source>
</evidence>
<keyword evidence="13" id="KW-1185">Reference proteome</keyword>
<evidence type="ECO:0000256" key="2">
    <source>
        <dbReference type="ARBA" id="ARBA00022692"/>
    </source>
</evidence>
<feature type="region of interest" description="Disordered" evidence="8">
    <location>
        <begin position="67"/>
        <end position="115"/>
    </location>
</feature>
<accession>K0RBJ2</accession>
<dbReference type="eggNOG" id="KOG2118">
    <property type="taxonomic scope" value="Eukaryota"/>
</dbReference>
<dbReference type="Pfam" id="PF01595">
    <property type="entry name" value="CNNM"/>
    <property type="match status" value="1"/>
</dbReference>
<dbReference type="GO" id="GO:0010960">
    <property type="term" value="P:magnesium ion homeostasis"/>
    <property type="evidence" value="ECO:0007669"/>
    <property type="project" value="InterPro"/>
</dbReference>
<evidence type="ECO:0000313" key="13">
    <source>
        <dbReference type="Proteomes" id="UP000266841"/>
    </source>
</evidence>
<dbReference type="PANTHER" id="PTHR12064:SF94">
    <property type="entry name" value="UNEXTENDED PROTEIN"/>
    <property type="match status" value="1"/>
</dbReference>
<comment type="caution">
    <text evidence="12">The sequence shown here is derived from an EMBL/GenBank/DDBJ whole genome shotgun (WGS) entry which is preliminary data.</text>
</comment>
<evidence type="ECO:0000256" key="6">
    <source>
        <dbReference type="PROSITE-ProRule" id="PRU00703"/>
    </source>
</evidence>
<dbReference type="EMBL" id="AGNL01047743">
    <property type="protein sequence ID" value="EJK46461.1"/>
    <property type="molecule type" value="Genomic_DNA"/>
</dbReference>
<evidence type="ECO:0000256" key="9">
    <source>
        <dbReference type="SAM" id="Phobius"/>
    </source>
</evidence>
<proteinExistence type="predicted"/>
<feature type="domain" description="CNNM transmembrane" evidence="11">
    <location>
        <begin position="233"/>
        <end position="413"/>
    </location>
</feature>
<reference evidence="12 13" key="1">
    <citation type="journal article" date="2012" name="Genome Biol.">
        <title>Genome and low-iron response of an oceanic diatom adapted to chronic iron limitation.</title>
        <authorList>
            <person name="Lommer M."/>
            <person name="Specht M."/>
            <person name="Roy A.S."/>
            <person name="Kraemer L."/>
            <person name="Andreson R."/>
            <person name="Gutowska M.A."/>
            <person name="Wolf J."/>
            <person name="Bergner S.V."/>
            <person name="Schilhabel M.B."/>
            <person name="Klostermeier U.C."/>
            <person name="Beiko R.G."/>
            <person name="Rosenstiel P."/>
            <person name="Hippler M."/>
            <person name="Laroche J."/>
        </authorList>
    </citation>
    <scope>NUCLEOTIDE SEQUENCE [LARGE SCALE GENOMIC DNA]</scope>
    <source>
        <strain evidence="12 13">CCMP1005</strain>
    </source>
</reference>
<keyword evidence="3" id="KW-0677">Repeat</keyword>
<dbReference type="GO" id="GO:0016020">
    <property type="term" value="C:membrane"/>
    <property type="evidence" value="ECO:0007669"/>
    <property type="project" value="UniProtKB-SubCell"/>
</dbReference>
<dbReference type="OrthoDB" id="5353557at2759"/>
<protein>
    <recommendedName>
        <fullName evidence="14">CNNM transmembrane domain-containing protein</fullName>
    </recommendedName>
</protein>
<dbReference type="Proteomes" id="UP000266841">
    <property type="component" value="Unassembled WGS sequence"/>
</dbReference>
<dbReference type="CDD" id="cd04590">
    <property type="entry name" value="CBS_pair_CorC_HlyC_assoc"/>
    <property type="match status" value="1"/>
</dbReference>
<organism evidence="12 13">
    <name type="scientific">Thalassiosira oceanica</name>
    <name type="common">Marine diatom</name>
    <dbReference type="NCBI Taxonomy" id="159749"/>
    <lineage>
        <taxon>Eukaryota</taxon>
        <taxon>Sar</taxon>
        <taxon>Stramenopiles</taxon>
        <taxon>Ochrophyta</taxon>
        <taxon>Bacillariophyta</taxon>
        <taxon>Coscinodiscophyceae</taxon>
        <taxon>Thalassiosirophycidae</taxon>
        <taxon>Thalassiosirales</taxon>
        <taxon>Thalassiosiraceae</taxon>
        <taxon>Thalassiosira</taxon>
    </lineage>
</organism>
<evidence type="ECO:0000256" key="1">
    <source>
        <dbReference type="ARBA" id="ARBA00004141"/>
    </source>
</evidence>
<dbReference type="PROSITE" id="PS51371">
    <property type="entry name" value="CBS"/>
    <property type="match status" value="1"/>
</dbReference>
<dbReference type="Gene3D" id="3.10.580.10">
    <property type="entry name" value="CBS-domain"/>
    <property type="match status" value="1"/>
</dbReference>
<evidence type="ECO:0000256" key="7">
    <source>
        <dbReference type="PROSITE-ProRule" id="PRU01193"/>
    </source>
</evidence>
<dbReference type="InterPro" id="IPR044751">
    <property type="entry name" value="Ion_transp-like_CBS"/>
</dbReference>
<gene>
    <name evidence="12" type="ORF">THAOC_34866</name>
</gene>
<dbReference type="SUPFAM" id="SSF54631">
    <property type="entry name" value="CBS-domain pair"/>
    <property type="match status" value="1"/>
</dbReference>
<feature type="transmembrane region" description="Helical" evidence="9">
    <location>
        <begin position="324"/>
        <end position="341"/>
    </location>
</feature>
<dbReference type="InterPro" id="IPR046342">
    <property type="entry name" value="CBS_dom_sf"/>
</dbReference>
<evidence type="ECO:0000256" key="5">
    <source>
        <dbReference type="ARBA" id="ARBA00023136"/>
    </source>
</evidence>
<feature type="domain" description="CBS" evidence="10">
    <location>
        <begin position="500"/>
        <end position="567"/>
    </location>
</feature>
<feature type="transmembrane region" description="Helical" evidence="9">
    <location>
        <begin position="297"/>
        <end position="318"/>
    </location>
</feature>
<evidence type="ECO:0000256" key="8">
    <source>
        <dbReference type="SAM" id="MobiDB-lite"/>
    </source>
</evidence>
<keyword evidence="2 7" id="KW-0812">Transmembrane</keyword>
<evidence type="ECO:0000256" key="4">
    <source>
        <dbReference type="ARBA" id="ARBA00022989"/>
    </source>
</evidence>
<dbReference type="InterPro" id="IPR000644">
    <property type="entry name" value="CBS_dom"/>
</dbReference>
<evidence type="ECO:0008006" key="14">
    <source>
        <dbReference type="Google" id="ProtNLM"/>
    </source>
</evidence>